<feature type="transmembrane region" description="Helical" evidence="4">
    <location>
        <begin position="40"/>
        <end position="62"/>
    </location>
</feature>
<gene>
    <name evidence="5" type="ORF">L484_025384</name>
</gene>
<sequence length="144" mass="15903">MPTKSLSQRLKPFVGIIALRFGYAGMAILSKFALNKGISPYVLGVYCHAIAFAVISPFAIVLERPVINQKLFYNGMKFTTATFANALWNIVPAFTFVMAWIFRLEKVNVGRVHSQAKVLGTIVTVGGAMVMTLLKGWVFRGAMR</sequence>
<name>W9RCU2_9ROSA</name>
<keyword evidence="3 4" id="KW-0472">Membrane</keyword>
<keyword evidence="1 4" id="KW-0812">Transmembrane</keyword>
<keyword evidence="2 4" id="KW-1133">Transmembrane helix</keyword>
<dbReference type="GO" id="GO:0016020">
    <property type="term" value="C:membrane"/>
    <property type="evidence" value="ECO:0007669"/>
    <property type="project" value="InterPro"/>
</dbReference>
<evidence type="ECO:0000256" key="1">
    <source>
        <dbReference type="ARBA" id="ARBA00022692"/>
    </source>
</evidence>
<dbReference type="PANTHER" id="PTHR31218">
    <property type="entry name" value="WAT1-RELATED PROTEIN"/>
    <property type="match status" value="1"/>
</dbReference>
<feature type="transmembrane region" description="Helical" evidence="4">
    <location>
        <begin position="12"/>
        <end position="34"/>
    </location>
</feature>
<keyword evidence="6" id="KW-1185">Reference proteome</keyword>
<feature type="transmembrane region" description="Helical" evidence="4">
    <location>
        <begin position="83"/>
        <end position="102"/>
    </location>
</feature>
<evidence type="ECO:0000256" key="4">
    <source>
        <dbReference type="SAM" id="Phobius"/>
    </source>
</evidence>
<evidence type="ECO:0000256" key="3">
    <source>
        <dbReference type="ARBA" id="ARBA00023136"/>
    </source>
</evidence>
<dbReference type="Proteomes" id="UP000030645">
    <property type="component" value="Unassembled WGS sequence"/>
</dbReference>
<organism evidence="5 6">
    <name type="scientific">Morus notabilis</name>
    <dbReference type="NCBI Taxonomy" id="981085"/>
    <lineage>
        <taxon>Eukaryota</taxon>
        <taxon>Viridiplantae</taxon>
        <taxon>Streptophyta</taxon>
        <taxon>Embryophyta</taxon>
        <taxon>Tracheophyta</taxon>
        <taxon>Spermatophyta</taxon>
        <taxon>Magnoliopsida</taxon>
        <taxon>eudicotyledons</taxon>
        <taxon>Gunneridae</taxon>
        <taxon>Pentapetalae</taxon>
        <taxon>rosids</taxon>
        <taxon>fabids</taxon>
        <taxon>Rosales</taxon>
        <taxon>Moraceae</taxon>
        <taxon>Moreae</taxon>
        <taxon>Morus</taxon>
    </lineage>
</organism>
<accession>W9RCU2</accession>
<evidence type="ECO:0000256" key="2">
    <source>
        <dbReference type="ARBA" id="ARBA00022989"/>
    </source>
</evidence>
<evidence type="ECO:0000313" key="6">
    <source>
        <dbReference type="Proteomes" id="UP000030645"/>
    </source>
</evidence>
<proteinExistence type="predicted"/>
<dbReference type="AlphaFoldDB" id="W9RCU2"/>
<protein>
    <submittedName>
        <fullName evidence="5">Auxin-induced protein 5NG4</fullName>
    </submittedName>
</protein>
<evidence type="ECO:0000313" key="5">
    <source>
        <dbReference type="EMBL" id="EXB65305.1"/>
    </source>
</evidence>
<dbReference type="EMBL" id="KE344510">
    <property type="protein sequence ID" value="EXB65305.1"/>
    <property type="molecule type" value="Genomic_DNA"/>
</dbReference>
<dbReference type="STRING" id="981085.W9RCU2"/>
<reference evidence="6" key="1">
    <citation type="submission" date="2013-01" db="EMBL/GenBank/DDBJ databases">
        <title>Draft Genome Sequence of a Mulberry Tree, Morus notabilis C.K. Schneid.</title>
        <authorList>
            <person name="He N."/>
            <person name="Zhao S."/>
        </authorList>
    </citation>
    <scope>NUCLEOTIDE SEQUENCE</scope>
</reference>
<dbReference type="eggNOG" id="ENOG502QUF7">
    <property type="taxonomic scope" value="Eukaryota"/>
</dbReference>
<feature type="transmembrane region" description="Helical" evidence="4">
    <location>
        <begin position="114"/>
        <end position="134"/>
    </location>
</feature>
<dbReference type="GO" id="GO:0022857">
    <property type="term" value="F:transmembrane transporter activity"/>
    <property type="evidence" value="ECO:0007669"/>
    <property type="project" value="InterPro"/>
</dbReference>
<dbReference type="InterPro" id="IPR030184">
    <property type="entry name" value="WAT1-related"/>
</dbReference>